<dbReference type="Proteomes" id="UP001501265">
    <property type="component" value="Unassembled WGS sequence"/>
</dbReference>
<reference evidence="3" key="1">
    <citation type="journal article" date="2019" name="Int. J. Syst. Evol. Microbiol.">
        <title>The Global Catalogue of Microorganisms (GCM) 10K type strain sequencing project: providing services to taxonomists for standard genome sequencing and annotation.</title>
        <authorList>
            <consortium name="The Broad Institute Genomics Platform"/>
            <consortium name="The Broad Institute Genome Sequencing Center for Infectious Disease"/>
            <person name="Wu L."/>
            <person name="Ma J."/>
        </authorList>
    </citation>
    <scope>NUCLEOTIDE SEQUENCE [LARGE SCALE GENOMIC DNA]</scope>
    <source>
        <strain evidence="3">JCM 18081</strain>
    </source>
</reference>
<name>A0ABP9D0I5_9ACTN</name>
<feature type="domain" description="N-acetyltransferase" evidence="1">
    <location>
        <begin position="17"/>
        <end position="223"/>
    </location>
</feature>
<dbReference type="InterPro" id="IPR051822">
    <property type="entry name" value="Glycosyl_Hydrolase_84"/>
</dbReference>
<gene>
    <name evidence="2" type="ORF">GCM10023220_66610</name>
</gene>
<dbReference type="EMBL" id="BAABIG010000089">
    <property type="protein sequence ID" value="GAA4823687.1"/>
    <property type="molecule type" value="Genomic_DNA"/>
</dbReference>
<evidence type="ECO:0000313" key="2">
    <source>
        <dbReference type="EMBL" id="GAA4823687.1"/>
    </source>
</evidence>
<dbReference type="SUPFAM" id="SSF55729">
    <property type="entry name" value="Acyl-CoA N-acyltransferases (Nat)"/>
    <property type="match status" value="1"/>
</dbReference>
<organism evidence="2 3">
    <name type="scientific">Streptomyces ziwulingensis</name>
    <dbReference type="NCBI Taxonomy" id="1045501"/>
    <lineage>
        <taxon>Bacteria</taxon>
        <taxon>Bacillati</taxon>
        <taxon>Actinomycetota</taxon>
        <taxon>Actinomycetes</taxon>
        <taxon>Kitasatosporales</taxon>
        <taxon>Streptomycetaceae</taxon>
        <taxon>Streptomyces</taxon>
    </lineage>
</organism>
<dbReference type="InterPro" id="IPR000182">
    <property type="entry name" value="GNAT_dom"/>
</dbReference>
<dbReference type="CDD" id="cd04301">
    <property type="entry name" value="NAT_SF"/>
    <property type="match status" value="1"/>
</dbReference>
<sequence>MNPPAGVTATAATAATAAVRPYRPEDYPDLDDICVRTGYEGQDSRPHYADPSVLTATFAAPYVHLEPELAFVLDDGTGRAVGYVLGTADTARFAADFRTVWLPRVAGRHPAPESPPGTGTGTGTQDEAIARLLHDPERMIVPELAAYPAHLHIDLLPEWQGRGHGRTLMHTFLRALRERGVPAVHLVMSTANTGARAFYDRLGFHEIEVPEAGASTCLGRTTEVTEVTGSTGTS</sequence>
<dbReference type="RefSeq" id="WP_345624414.1">
    <property type="nucleotide sequence ID" value="NZ_BAABIG010000089.1"/>
</dbReference>
<evidence type="ECO:0000259" key="1">
    <source>
        <dbReference type="PROSITE" id="PS51186"/>
    </source>
</evidence>
<dbReference type="PANTHER" id="PTHR13170">
    <property type="entry name" value="O-GLCNACASE"/>
    <property type="match status" value="1"/>
</dbReference>
<dbReference type="InterPro" id="IPR016181">
    <property type="entry name" value="Acyl_CoA_acyltransferase"/>
</dbReference>
<proteinExistence type="predicted"/>
<keyword evidence="3" id="KW-1185">Reference proteome</keyword>
<dbReference type="Gene3D" id="3.40.630.30">
    <property type="match status" value="1"/>
</dbReference>
<dbReference type="PANTHER" id="PTHR13170:SF16">
    <property type="entry name" value="PROTEIN O-GLCNACASE"/>
    <property type="match status" value="1"/>
</dbReference>
<protein>
    <submittedName>
        <fullName evidence="2">N-acetyltransferase</fullName>
    </submittedName>
</protein>
<dbReference type="PROSITE" id="PS51186">
    <property type="entry name" value="GNAT"/>
    <property type="match status" value="1"/>
</dbReference>
<accession>A0ABP9D0I5</accession>
<dbReference type="Pfam" id="PF00583">
    <property type="entry name" value="Acetyltransf_1"/>
    <property type="match status" value="1"/>
</dbReference>
<comment type="caution">
    <text evidence="2">The sequence shown here is derived from an EMBL/GenBank/DDBJ whole genome shotgun (WGS) entry which is preliminary data.</text>
</comment>
<evidence type="ECO:0000313" key="3">
    <source>
        <dbReference type="Proteomes" id="UP001501265"/>
    </source>
</evidence>